<dbReference type="Proteomes" id="UP000825729">
    <property type="component" value="Unassembled WGS sequence"/>
</dbReference>
<dbReference type="SMART" id="SM00185">
    <property type="entry name" value="ARM"/>
    <property type="match status" value="3"/>
</dbReference>
<proteinExistence type="predicted"/>
<accession>A0AAV7ECN3</accession>
<dbReference type="Gene3D" id="1.20.930.20">
    <property type="entry name" value="Adaptor protein Cbl, N-terminal domain"/>
    <property type="match status" value="1"/>
</dbReference>
<dbReference type="InterPro" id="IPR016024">
    <property type="entry name" value="ARM-type_fold"/>
</dbReference>
<evidence type="ECO:0000313" key="3">
    <source>
        <dbReference type="EMBL" id="KAG9446479.1"/>
    </source>
</evidence>
<evidence type="ECO:0000259" key="2">
    <source>
        <dbReference type="Pfam" id="PF25055"/>
    </source>
</evidence>
<dbReference type="Gene3D" id="1.25.10.10">
    <property type="entry name" value="Leucine-rich Repeat Variant"/>
    <property type="match status" value="2"/>
</dbReference>
<dbReference type="InterPro" id="IPR036537">
    <property type="entry name" value="Adaptor_Cbl_N_dom_sf"/>
</dbReference>
<sequence length="614" mass="67442">MMKEENRNSNGGNTGLVNIGNKTIEDELAVPILLCERLRTAVRESESFKLECGEVGKRADEVSQKLRSLVCLATSTPSLYERPVRRIVGEAVKHLDRALTLVRKCKRSGIFSRVLTITITSAEFRKILTLLDASLGDLRWLLNLFNSQGVVDLLSLPPIASIDPILGWVWSHVAVIQMGQLPDRVDAANSLAALAVDNERYKKTIIEEAGVAPLLKLLKETAFPDGQIAAATTLTHLATAPDGARLIANELAVPVVVQALSESPTAVQIEVAALVSRMAERDPLSQEEFARENVIRPLVSILASDVLTDNQDFYARPHSIHSLVQINREMGLPRNAEGGSSRGRDRDHKREKERENESPQVKMKLKVNCAEALWMLAQGSISNSRRITETRGLLCLAKLIEKETGDLRLNCLMTIMEICGAAELDPDLRRSAFKTSSPAAKAVVEQLIAVIQNIGSGPALLVPAIRSFGSLARSFSARETHVIRPLVNQLGNWNVDVATEAAIALGKFVCDENFNRVQHSKAIIEFEGVPPLMRLLRAGEKAQLHGLILLCHLAVSVGNSEILERARALTALELAVKSPAAQHPSLRELLPKAIYTLELYQASMHPHKQLYERS</sequence>
<dbReference type="Pfam" id="PF25055">
    <property type="entry name" value="DUF7792"/>
    <property type="match status" value="1"/>
</dbReference>
<evidence type="ECO:0000256" key="1">
    <source>
        <dbReference type="SAM" id="MobiDB-lite"/>
    </source>
</evidence>
<gene>
    <name evidence="3" type="ORF">H6P81_012607</name>
</gene>
<dbReference type="InterPro" id="IPR056694">
    <property type="entry name" value="DUF7792"/>
</dbReference>
<dbReference type="EMBL" id="JAINDJ010000005">
    <property type="protein sequence ID" value="KAG9446479.1"/>
    <property type="molecule type" value="Genomic_DNA"/>
</dbReference>
<feature type="compositionally biased region" description="Basic and acidic residues" evidence="1">
    <location>
        <begin position="342"/>
        <end position="357"/>
    </location>
</feature>
<dbReference type="PANTHER" id="PTHR46168">
    <property type="entry name" value="ARMADILLO REPEAT ONLY 4"/>
    <property type="match status" value="1"/>
</dbReference>
<dbReference type="InterPro" id="IPR011989">
    <property type="entry name" value="ARM-like"/>
</dbReference>
<dbReference type="GO" id="GO:0007166">
    <property type="term" value="P:cell surface receptor signaling pathway"/>
    <property type="evidence" value="ECO:0007669"/>
    <property type="project" value="InterPro"/>
</dbReference>
<dbReference type="SUPFAM" id="SSF48371">
    <property type="entry name" value="ARM repeat"/>
    <property type="match status" value="1"/>
</dbReference>
<dbReference type="InterPro" id="IPR000225">
    <property type="entry name" value="Armadillo"/>
</dbReference>
<dbReference type="PANTHER" id="PTHR46168:SF1">
    <property type="entry name" value="ARMADILLO REPEAT ONLY 4"/>
    <property type="match status" value="1"/>
</dbReference>
<feature type="region of interest" description="Disordered" evidence="1">
    <location>
        <begin position="331"/>
        <end position="360"/>
    </location>
</feature>
<evidence type="ECO:0000313" key="4">
    <source>
        <dbReference type="Proteomes" id="UP000825729"/>
    </source>
</evidence>
<reference evidence="3 4" key="1">
    <citation type="submission" date="2021-07" db="EMBL/GenBank/DDBJ databases">
        <title>The Aristolochia fimbriata genome: insights into angiosperm evolution, floral development and chemical biosynthesis.</title>
        <authorList>
            <person name="Jiao Y."/>
        </authorList>
    </citation>
    <scope>NUCLEOTIDE SEQUENCE [LARGE SCALE GENOMIC DNA]</scope>
    <source>
        <strain evidence="3">IBCAS-2021</strain>
        <tissue evidence="3">Leaf</tissue>
    </source>
</reference>
<keyword evidence="4" id="KW-1185">Reference proteome</keyword>
<feature type="domain" description="DUF7792" evidence="2">
    <location>
        <begin position="25"/>
        <end position="145"/>
    </location>
</feature>
<comment type="caution">
    <text evidence="3">The sequence shown here is derived from an EMBL/GenBank/DDBJ whole genome shotgun (WGS) entry which is preliminary data.</text>
</comment>
<protein>
    <recommendedName>
        <fullName evidence="2">DUF7792 domain-containing protein</fullName>
    </recommendedName>
</protein>
<dbReference type="AlphaFoldDB" id="A0AAV7ECN3"/>
<organism evidence="3 4">
    <name type="scientific">Aristolochia fimbriata</name>
    <name type="common">White veined hardy Dutchman's pipe vine</name>
    <dbReference type="NCBI Taxonomy" id="158543"/>
    <lineage>
        <taxon>Eukaryota</taxon>
        <taxon>Viridiplantae</taxon>
        <taxon>Streptophyta</taxon>
        <taxon>Embryophyta</taxon>
        <taxon>Tracheophyta</taxon>
        <taxon>Spermatophyta</taxon>
        <taxon>Magnoliopsida</taxon>
        <taxon>Magnoliidae</taxon>
        <taxon>Piperales</taxon>
        <taxon>Aristolochiaceae</taxon>
        <taxon>Aristolochia</taxon>
    </lineage>
</organism>
<name>A0AAV7ECN3_ARIFI</name>